<dbReference type="PROSITE" id="PS00194">
    <property type="entry name" value="THIOREDOXIN_1"/>
    <property type="match status" value="4"/>
</dbReference>
<evidence type="ECO:0000313" key="4">
    <source>
        <dbReference type="EMBL" id="ELU02742.1"/>
    </source>
</evidence>
<dbReference type="InterPro" id="IPR013766">
    <property type="entry name" value="Thioredoxin_domain"/>
</dbReference>
<name>R7UHJ2_CAPTE</name>
<feature type="compositionally biased region" description="Basic and acidic residues" evidence="2">
    <location>
        <begin position="256"/>
        <end position="268"/>
    </location>
</feature>
<dbReference type="Pfam" id="PF00085">
    <property type="entry name" value="Thioredoxin"/>
    <property type="match status" value="5"/>
</dbReference>
<dbReference type="Gene3D" id="3.40.30.10">
    <property type="entry name" value="Glutaredoxin"/>
    <property type="match status" value="6"/>
</dbReference>
<dbReference type="EMBL" id="KB303819">
    <property type="protein sequence ID" value="ELU02742.1"/>
    <property type="molecule type" value="Genomic_DNA"/>
</dbReference>
<dbReference type="GO" id="GO:0003756">
    <property type="term" value="F:protein disulfide isomerase activity"/>
    <property type="evidence" value="ECO:0007669"/>
    <property type="project" value="InterPro"/>
</dbReference>
<feature type="domain" description="Thioredoxin" evidence="3">
    <location>
        <begin position="130"/>
        <end position="255"/>
    </location>
</feature>
<reference evidence="6" key="1">
    <citation type="submission" date="2012-12" db="EMBL/GenBank/DDBJ databases">
        <authorList>
            <person name="Hellsten U."/>
            <person name="Grimwood J."/>
            <person name="Chapman J.A."/>
            <person name="Shapiro H."/>
            <person name="Aerts A."/>
            <person name="Otillar R.P."/>
            <person name="Terry A.Y."/>
            <person name="Boore J.L."/>
            <person name="Simakov O."/>
            <person name="Marletaz F."/>
            <person name="Cho S.-J."/>
            <person name="Edsinger-Gonzales E."/>
            <person name="Havlak P."/>
            <person name="Kuo D.-H."/>
            <person name="Larsson T."/>
            <person name="Lv J."/>
            <person name="Arendt D."/>
            <person name="Savage R."/>
            <person name="Osoegawa K."/>
            <person name="de Jong P."/>
            <person name="Lindberg D.R."/>
            <person name="Seaver E.C."/>
            <person name="Weisblat D.A."/>
            <person name="Putnam N.H."/>
            <person name="Grigoriev I.V."/>
            <person name="Rokhsar D.S."/>
        </authorList>
    </citation>
    <scope>NUCLEOTIDE SEQUENCE</scope>
    <source>
        <strain evidence="6">I ESC-2004</strain>
    </source>
</reference>
<dbReference type="InterPro" id="IPR046374">
    <property type="entry name" value="PDI_a_PDIR"/>
</dbReference>
<dbReference type="OMA" id="FCKKMKP"/>
<dbReference type="Proteomes" id="UP000014760">
    <property type="component" value="Unassembled WGS sequence"/>
</dbReference>
<reference evidence="4 6" key="2">
    <citation type="journal article" date="2013" name="Nature">
        <title>Insights into bilaterian evolution from three spiralian genomes.</title>
        <authorList>
            <person name="Simakov O."/>
            <person name="Marletaz F."/>
            <person name="Cho S.J."/>
            <person name="Edsinger-Gonzales E."/>
            <person name="Havlak P."/>
            <person name="Hellsten U."/>
            <person name="Kuo D.H."/>
            <person name="Larsson T."/>
            <person name="Lv J."/>
            <person name="Arendt D."/>
            <person name="Savage R."/>
            <person name="Osoegawa K."/>
            <person name="de Jong P."/>
            <person name="Grimwood J."/>
            <person name="Chapman J.A."/>
            <person name="Shapiro H."/>
            <person name="Aerts A."/>
            <person name="Otillar R.P."/>
            <person name="Terry A.Y."/>
            <person name="Boore J.L."/>
            <person name="Grigoriev I.V."/>
            <person name="Lindberg D.R."/>
            <person name="Seaver E.C."/>
            <person name="Weisblat D.A."/>
            <person name="Putnam N.H."/>
            <person name="Rokhsar D.S."/>
        </authorList>
    </citation>
    <scope>NUCLEOTIDE SEQUENCE</scope>
    <source>
        <strain evidence="4 6">I ESC-2004</strain>
    </source>
</reference>
<gene>
    <name evidence="4" type="ORF">CAPTEDRAFT_224024</name>
</gene>
<feature type="domain" description="Thioredoxin" evidence="3">
    <location>
        <begin position="379"/>
        <end position="504"/>
    </location>
</feature>
<dbReference type="SUPFAM" id="SSF52833">
    <property type="entry name" value="Thioredoxin-like"/>
    <property type="match status" value="5"/>
</dbReference>
<feature type="region of interest" description="Disordered" evidence="2">
    <location>
        <begin position="376"/>
        <end position="398"/>
    </location>
</feature>
<dbReference type="InterPro" id="IPR051063">
    <property type="entry name" value="PDI"/>
</dbReference>
<sequence>MEYVFFGGKSEEDLTVTWGNWQAIVPTVELASSSVQRVTELKDFKKILRTHNNVLVIFAKNEKAASSEMKLYEGVAKEMLGQATLVLVDCTEGKKLCKKMKASPAKLALKHYKDGEFNTDYERKYTVESMSNFLRDPTGDIPWNEDSTATDVVHIETMKAYSSLMKKEKRPMLVMFYAPWCGHCKRLKPDYAAAATELKGQAVLVGINADKPEFNPLKVDFNVSGYPTLHYIEKGKPKMKYGGKNDQNGIVSWMKDPQEPKEPEKEAEWSDEESDVHHLLDDTFDEFLTANPSVLVMFYAPWCGHCKNMKPEYVQAAAAMKEDGVEGALAAVDATKAQELAGKYGVKGFPTVIYFKDGEEAFKVNERTADKIVEFMKDPKEPPPPPPPEPEWSEVESEVNHLTDENFRSFTKKKKHTLVMFYAPWCGHCKATKPEFTSAADSFKDESKVAFAAVDCTKTKDLCTKYDVSGYPTFRYFSYGKDDFKYTGGRKEPDFIAFMKDPQNPPKVSPPPAANPLDMWADAPGHENVHHLTTANFAQFLSENPSTLVMFYAPWCGHCKSMKPAYAEAAQLLKENNKPGALAAVDATAHPDLASRYEVKGYPTLKYFKDGAFVMDYSKQRNTKEFVTFMENPGPELEWSDEQNEVEHLTSNTMQSFLTSSADVLVMFYAPWCGHCKAAKPAFTEAAELLIDESDKHIAAVNCIANKAACEEAKISGYPSFKYYNRGIYVADYNGGRTAEDFANYLKSPPQLDKKEKEEL</sequence>
<dbReference type="HOGENOM" id="CLU_021181_1_0_1"/>
<dbReference type="GO" id="GO:0006457">
    <property type="term" value="P:protein folding"/>
    <property type="evidence" value="ECO:0007669"/>
    <property type="project" value="TreeGrafter"/>
</dbReference>
<evidence type="ECO:0000256" key="2">
    <source>
        <dbReference type="SAM" id="MobiDB-lite"/>
    </source>
</evidence>
<feature type="domain" description="Thioredoxin" evidence="3">
    <location>
        <begin position="637"/>
        <end position="751"/>
    </location>
</feature>
<feature type="domain" description="Thioredoxin" evidence="3">
    <location>
        <begin position="256"/>
        <end position="377"/>
    </location>
</feature>
<proteinExistence type="inferred from homology"/>
<feature type="domain" description="Thioredoxin" evidence="3">
    <location>
        <begin position="508"/>
        <end position="635"/>
    </location>
</feature>
<dbReference type="AlphaFoldDB" id="R7UHJ2"/>
<dbReference type="CDD" id="cd02997">
    <property type="entry name" value="PDI_a_PDIR"/>
    <property type="match status" value="3"/>
</dbReference>
<dbReference type="FunCoup" id="R7UHJ2">
    <property type="interactions" value="876"/>
</dbReference>
<dbReference type="OrthoDB" id="10264505at2759"/>
<dbReference type="PRINTS" id="PR00421">
    <property type="entry name" value="THIOREDOXIN"/>
</dbReference>
<feature type="region of interest" description="Disordered" evidence="2">
    <location>
        <begin position="249"/>
        <end position="273"/>
    </location>
</feature>
<evidence type="ECO:0000256" key="1">
    <source>
        <dbReference type="ARBA" id="ARBA00006347"/>
    </source>
</evidence>
<dbReference type="GO" id="GO:0005783">
    <property type="term" value="C:endoplasmic reticulum"/>
    <property type="evidence" value="ECO:0007669"/>
    <property type="project" value="TreeGrafter"/>
</dbReference>
<evidence type="ECO:0000259" key="3">
    <source>
        <dbReference type="PROSITE" id="PS51352"/>
    </source>
</evidence>
<accession>R7UHJ2</accession>
<comment type="similarity">
    <text evidence="1">Belongs to the protein disulfide isomerase family.</text>
</comment>
<dbReference type="InterPro" id="IPR036249">
    <property type="entry name" value="Thioredoxin-like_sf"/>
</dbReference>
<keyword evidence="6" id="KW-1185">Reference proteome</keyword>
<organism evidence="4">
    <name type="scientific">Capitella teleta</name>
    <name type="common">Polychaete worm</name>
    <dbReference type="NCBI Taxonomy" id="283909"/>
    <lineage>
        <taxon>Eukaryota</taxon>
        <taxon>Metazoa</taxon>
        <taxon>Spiralia</taxon>
        <taxon>Lophotrochozoa</taxon>
        <taxon>Annelida</taxon>
        <taxon>Polychaeta</taxon>
        <taxon>Sedentaria</taxon>
        <taxon>Scolecida</taxon>
        <taxon>Capitellidae</taxon>
        <taxon>Capitella</taxon>
    </lineage>
</organism>
<dbReference type="PANTHER" id="PTHR45672:SF2">
    <property type="entry name" value="PROTEIN DISULFIDE-ISOMERASE A5"/>
    <property type="match status" value="1"/>
</dbReference>
<reference evidence="5" key="3">
    <citation type="submission" date="2015-06" db="UniProtKB">
        <authorList>
            <consortium name="EnsemblMetazoa"/>
        </authorList>
    </citation>
    <scope>IDENTIFICATION</scope>
</reference>
<dbReference type="InterPro" id="IPR017937">
    <property type="entry name" value="Thioredoxin_CS"/>
</dbReference>
<dbReference type="EMBL" id="AMQN01008724">
    <property type="status" value="NOT_ANNOTATED_CDS"/>
    <property type="molecule type" value="Genomic_DNA"/>
</dbReference>
<dbReference type="PANTHER" id="PTHR45672">
    <property type="entry name" value="PROTEIN DISULFIDE-ISOMERASE C17H9.14C-RELATED"/>
    <property type="match status" value="1"/>
</dbReference>
<dbReference type="EnsemblMetazoa" id="CapteT224024">
    <property type="protein sequence ID" value="CapteP224024"/>
    <property type="gene ID" value="CapteG224024"/>
</dbReference>
<protein>
    <recommendedName>
        <fullName evidence="3">Thioredoxin domain-containing protein</fullName>
    </recommendedName>
</protein>
<evidence type="ECO:0000313" key="5">
    <source>
        <dbReference type="EnsemblMetazoa" id="CapteP224024"/>
    </source>
</evidence>
<dbReference type="STRING" id="283909.R7UHJ2"/>
<evidence type="ECO:0000313" key="6">
    <source>
        <dbReference type="Proteomes" id="UP000014760"/>
    </source>
</evidence>
<dbReference type="PROSITE" id="PS51352">
    <property type="entry name" value="THIOREDOXIN_2"/>
    <property type="match status" value="5"/>
</dbReference>